<proteinExistence type="predicted"/>
<accession>B8HVA7</accession>
<name>B8HVA7_CYAP4</name>
<feature type="transmembrane region" description="Helical" evidence="1">
    <location>
        <begin position="198"/>
        <end position="214"/>
    </location>
</feature>
<feature type="transmembrane region" description="Helical" evidence="1">
    <location>
        <begin position="366"/>
        <end position="388"/>
    </location>
</feature>
<gene>
    <name evidence="2" type="ordered locus">Cyan7425_2198</name>
</gene>
<feature type="transmembrane region" description="Helical" evidence="1">
    <location>
        <begin position="72"/>
        <end position="93"/>
    </location>
</feature>
<dbReference type="KEGG" id="cyn:Cyan7425_2198"/>
<reference evidence="2" key="1">
    <citation type="submission" date="2009-01" db="EMBL/GenBank/DDBJ databases">
        <title>Complete sequence of chromosome Cyanothece sp. PCC 7425.</title>
        <authorList>
            <consortium name="US DOE Joint Genome Institute"/>
            <person name="Lucas S."/>
            <person name="Copeland A."/>
            <person name="Lapidus A."/>
            <person name="Glavina del Rio T."/>
            <person name="Dalin E."/>
            <person name="Tice H."/>
            <person name="Bruce D."/>
            <person name="Goodwin L."/>
            <person name="Pitluck S."/>
            <person name="Sims D."/>
            <person name="Meineke L."/>
            <person name="Brettin T."/>
            <person name="Detter J.C."/>
            <person name="Han C."/>
            <person name="Larimer F."/>
            <person name="Land M."/>
            <person name="Hauser L."/>
            <person name="Kyrpides N."/>
            <person name="Ovchinnikova G."/>
            <person name="Liberton M."/>
            <person name="Stoeckel J."/>
            <person name="Banerjee A."/>
            <person name="Singh A."/>
            <person name="Page L."/>
            <person name="Sato H."/>
            <person name="Zhao L."/>
            <person name="Sherman L."/>
            <person name="Pakrasi H."/>
            <person name="Richardson P."/>
        </authorList>
    </citation>
    <scope>NUCLEOTIDE SEQUENCE</scope>
    <source>
        <strain evidence="2">PCC 7425</strain>
    </source>
</reference>
<feature type="transmembrane region" description="Helical" evidence="1">
    <location>
        <begin position="39"/>
        <end position="60"/>
    </location>
</feature>
<evidence type="ECO:0000313" key="2">
    <source>
        <dbReference type="EMBL" id="ACL44559.1"/>
    </source>
</evidence>
<dbReference type="AlphaFoldDB" id="B8HVA7"/>
<keyword evidence="1" id="KW-0472">Membrane</keyword>
<feature type="transmembrane region" description="Helical" evidence="1">
    <location>
        <begin position="134"/>
        <end position="152"/>
    </location>
</feature>
<dbReference type="EMBL" id="CP001344">
    <property type="protein sequence ID" value="ACL44559.1"/>
    <property type="molecule type" value="Genomic_DNA"/>
</dbReference>
<feature type="transmembrane region" description="Helical" evidence="1">
    <location>
        <begin position="243"/>
        <end position="261"/>
    </location>
</feature>
<organism evidence="2">
    <name type="scientific">Cyanothece sp. (strain PCC 7425 / ATCC 29141)</name>
    <dbReference type="NCBI Taxonomy" id="395961"/>
    <lineage>
        <taxon>Bacteria</taxon>
        <taxon>Bacillati</taxon>
        <taxon>Cyanobacteriota</taxon>
        <taxon>Cyanophyceae</taxon>
        <taxon>Gomontiellales</taxon>
        <taxon>Cyanothecaceae</taxon>
        <taxon>Cyanothece</taxon>
    </lineage>
</organism>
<feature type="transmembrane region" description="Helical" evidence="1">
    <location>
        <begin position="99"/>
        <end position="122"/>
    </location>
</feature>
<evidence type="ECO:0008006" key="3">
    <source>
        <dbReference type="Google" id="ProtNLM"/>
    </source>
</evidence>
<protein>
    <recommendedName>
        <fullName evidence="3">O-antigen polymerase</fullName>
    </recommendedName>
</protein>
<feature type="transmembrane region" description="Helical" evidence="1">
    <location>
        <begin position="172"/>
        <end position="191"/>
    </location>
</feature>
<sequence>MTVVYPSRNKNKGVIKGLTLLLIAFATAFFPRLLTLLKIPAAINFLHFLVVPLVCGVILFTARPKDRQQVAITKNIFLGLWFFLTIAFASALVNHAGAINVILKFLLLAEPFILLLAIIYVPMTLQRFKLFQTWMNRFIFFHLFLIYAQFALGFCRLAGECDNVQGVFFRSGSGHVVGASVSASFAIYYFTMMGNRPLWQRVLVVILGLGNILISDAKQVVVTLVVGWIVLAVSKVKNPKKLIAYIIGATIATSVFIWAIYHIEALSAFRTWIRPEMYGPDGVATQVKFAGINIVLDNFHSPLNWLLGLGPGHTVDRLGGWMLKDYEQLLAPLGATRTSIGDQTWAYLVHPDRLWVAGGSSFFSPFFGWAALWGDLGFLGLGCYLYLCKIVWTQICTADFPKFLLLTVMVHGFILTQMEEPGYMLYVASLIGLCWHQQRLNRNLLEEL</sequence>
<feature type="transmembrane region" description="Helical" evidence="1">
    <location>
        <begin position="14"/>
        <end position="33"/>
    </location>
</feature>
<dbReference type="eggNOG" id="ENOG502Z8IJ">
    <property type="taxonomic scope" value="Bacteria"/>
</dbReference>
<feature type="transmembrane region" description="Helical" evidence="1">
    <location>
        <begin position="220"/>
        <end position="236"/>
    </location>
</feature>
<dbReference type="OrthoDB" id="528851at2"/>
<keyword evidence="1" id="KW-1133">Transmembrane helix</keyword>
<evidence type="ECO:0000256" key="1">
    <source>
        <dbReference type="SAM" id="Phobius"/>
    </source>
</evidence>
<dbReference type="HOGENOM" id="CLU_612293_0_0_3"/>
<dbReference type="STRING" id="395961.Cyan7425_2198"/>
<keyword evidence="1" id="KW-0812">Transmembrane</keyword>